<keyword evidence="3" id="KW-1185">Reference proteome</keyword>
<dbReference type="InterPro" id="IPR041506">
    <property type="entry name" value="DUF5645"/>
</dbReference>
<protein>
    <submittedName>
        <fullName evidence="4">Uncharacterized protein LOC117578116</fullName>
    </submittedName>
</protein>
<organism evidence="3 4">
    <name type="scientific">Drosophila albomicans</name>
    <name type="common">Fruit fly</name>
    <dbReference type="NCBI Taxonomy" id="7291"/>
    <lineage>
        <taxon>Eukaryota</taxon>
        <taxon>Metazoa</taxon>
        <taxon>Ecdysozoa</taxon>
        <taxon>Arthropoda</taxon>
        <taxon>Hexapoda</taxon>
        <taxon>Insecta</taxon>
        <taxon>Pterygota</taxon>
        <taxon>Neoptera</taxon>
        <taxon>Endopterygota</taxon>
        <taxon>Diptera</taxon>
        <taxon>Brachycera</taxon>
        <taxon>Muscomorpha</taxon>
        <taxon>Ephydroidea</taxon>
        <taxon>Drosophilidae</taxon>
        <taxon>Drosophila</taxon>
    </lineage>
</organism>
<dbReference type="Pfam" id="PF18713">
    <property type="entry name" value="DUF5645"/>
    <property type="match status" value="1"/>
</dbReference>
<dbReference type="SUPFAM" id="SSF55729">
    <property type="entry name" value="Acyl-CoA N-acyltransferases (Nat)"/>
    <property type="match status" value="1"/>
</dbReference>
<feature type="domain" description="DUF5645" evidence="2">
    <location>
        <begin position="14"/>
        <end position="143"/>
    </location>
</feature>
<dbReference type="RefSeq" id="XP_034119192.1">
    <property type="nucleotide sequence ID" value="XM_034263301.2"/>
</dbReference>
<dbReference type="GeneID" id="117578116"/>
<evidence type="ECO:0000259" key="1">
    <source>
        <dbReference type="Pfam" id="PF08445"/>
    </source>
</evidence>
<sequence length="312" mass="35466">MANDKDKEDIDNDILRALSDHEVDELLQLYGNKFGPLNFHYLLLHNQRKWDRQLDAAGIDRADVAYKSLRKRFYTHRQGDFRRYGTYVSLHEDIVQSVSFYSWQPTAPTELFECLERTQRIAWSAGALLTNVDLDYAPRIKELALSKGAAGLQPRQCFGMVLPHAEARVLEVPELLSEFELRPLRDEDAIAVHAIWPNKGEGSLAYLRALIRFNRTLGACRSDTGELIAWIFQNDFAGLGMLQVLPKAERRGLGGLLASAMSKLIAKGETTTLTAWIVSTNWRSEQLLGRIGYRKHIVNEWIKLLPASESIN</sequence>
<evidence type="ECO:0000313" key="4">
    <source>
        <dbReference type="RefSeq" id="XP_034119192.1"/>
    </source>
</evidence>
<dbReference type="GO" id="GO:0016747">
    <property type="term" value="F:acyltransferase activity, transferring groups other than amino-acyl groups"/>
    <property type="evidence" value="ECO:0007669"/>
    <property type="project" value="InterPro"/>
</dbReference>
<name>A0A6P8ZG31_DROAB</name>
<dbReference type="PANTHER" id="PTHR20958:SF10">
    <property type="entry name" value="GH05617P-RELATED"/>
    <property type="match status" value="1"/>
</dbReference>
<gene>
    <name evidence="4" type="primary">LOC117578116</name>
</gene>
<dbReference type="InterPro" id="IPR053225">
    <property type="entry name" value="Acyl-CoA_N-acyltransferase"/>
</dbReference>
<dbReference type="Proteomes" id="UP000515160">
    <property type="component" value="Chromosome X"/>
</dbReference>
<dbReference type="InterPro" id="IPR013653">
    <property type="entry name" value="GCN5-like_dom"/>
</dbReference>
<evidence type="ECO:0000313" key="3">
    <source>
        <dbReference type="Proteomes" id="UP000515160"/>
    </source>
</evidence>
<dbReference type="InterPro" id="IPR016181">
    <property type="entry name" value="Acyl_CoA_acyltransferase"/>
</dbReference>
<dbReference type="Pfam" id="PF08445">
    <property type="entry name" value="FR47"/>
    <property type="match status" value="1"/>
</dbReference>
<dbReference type="Gene3D" id="3.40.630.30">
    <property type="match status" value="2"/>
</dbReference>
<dbReference type="PANTHER" id="PTHR20958">
    <property type="entry name" value="GLYCINE N-ACYLTRANSFERASE-LIKE PROTEIN"/>
    <property type="match status" value="1"/>
</dbReference>
<proteinExistence type="predicted"/>
<evidence type="ECO:0000259" key="2">
    <source>
        <dbReference type="Pfam" id="PF18713"/>
    </source>
</evidence>
<dbReference type="OrthoDB" id="61870at2759"/>
<dbReference type="AlphaFoldDB" id="A0A6P8ZG31"/>
<accession>A0A6P8ZG31</accession>
<feature type="domain" description="GCN5-related N-acetyltransferase Rv2170-like" evidence="1">
    <location>
        <begin position="217"/>
        <end position="302"/>
    </location>
</feature>
<reference evidence="4" key="1">
    <citation type="submission" date="2025-08" db="UniProtKB">
        <authorList>
            <consortium name="RefSeq"/>
        </authorList>
    </citation>
    <scope>IDENTIFICATION</scope>
    <source>
        <strain evidence="4">15112-1751.03</strain>
        <tissue evidence="4">Whole Adult</tissue>
    </source>
</reference>